<dbReference type="OrthoDB" id="192739at2"/>
<dbReference type="RefSeq" id="WP_109688814.1">
    <property type="nucleotide sequence ID" value="NZ_QGGL01000007.1"/>
</dbReference>
<name>A0A316D9S7_9BACL</name>
<gene>
    <name evidence="3" type="ORF">C7459_107169</name>
</gene>
<dbReference type="InterPro" id="IPR051332">
    <property type="entry name" value="Fosfomycin_Res_Enzymes"/>
</dbReference>
<keyword evidence="1" id="KW-0479">Metal-binding</keyword>
<dbReference type="GO" id="GO:0016740">
    <property type="term" value="F:transferase activity"/>
    <property type="evidence" value="ECO:0007669"/>
    <property type="project" value="UniProtKB-KW"/>
</dbReference>
<dbReference type="GO" id="GO:0046872">
    <property type="term" value="F:metal ion binding"/>
    <property type="evidence" value="ECO:0007669"/>
    <property type="project" value="UniProtKB-KW"/>
</dbReference>
<keyword evidence="3" id="KW-0808">Transferase</keyword>
<evidence type="ECO:0000259" key="2">
    <source>
        <dbReference type="PROSITE" id="PS51819"/>
    </source>
</evidence>
<comment type="caution">
    <text evidence="3">The sequence shown here is derived from an EMBL/GenBank/DDBJ whole genome shotgun (WGS) entry which is preliminary data.</text>
</comment>
<dbReference type="PANTHER" id="PTHR36113:SF6">
    <property type="entry name" value="FOSFOMYCIN RESISTANCE PROTEIN FOSX"/>
    <property type="match status" value="1"/>
</dbReference>
<dbReference type="Gene3D" id="3.10.180.10">
    <property type="entry name" value="2,3-Dihydroxybiphenyl 1,2-Dioxygenase, domain 1"/>
    <property type="match status" value="1"/>
</dbReference>
<dbReference type="InterPro" id="IPR004360">
    <property type="entry name" value="Glyas_Fos-R_dOase_dom"/>
</dbReference>
<organism evidence="3 4">
    <name type="scientific">Tumebacillus permanentifrigoris</name>
    <dbReference type="NCBI Taxonomy" id="378543"/>
    <lineage>
        <taxon>Bacteria</taxon>
        <taxon>Bacillati</taxon>
        <taxon>Bacillota</taxon>
        <taxon>Bacilli</taxon>
        <taxon>Bacillales</taxon>
        <taxon>Alicyclobacillaceae</taxon>
        <taxon>Tumebacillus</taxon>
    </lineage>
</organism>
<dbReference type="Proteomes" id="UP000245634">
    <property type="component" value="Unassembled WGS sequence"/>
</dbReference>
<evidence type="ECO:0000256" key="1">
    <source>
        <dbReference type="ARBA" id="ARBA00022723"/>
    </source>
</evidence>
<feature type="domain" description="VOC" evidence="2">
    <location>
        <begin position="6"/>
        <end position="120"/>
    </location>
</feature>
<evidence type="ECO:0000313" key="3">
    <source>
        <dbReference type="EMBL" id="PWK13500.1"/>
    </source>
</evidence>
<dbReference type="PANTHER" id="PTHR36113">
    <property type="entry name" value="LYASE, PUTATIVE-RELATED-RELATED"/>
    <property type="match status" value="1"/>
</dbReference>
<protein>
    <submittedName>
        <fullName evidence="3">Metallothiol transferase</fullName>
    </submittedName>
</protein>
<dbReference type="InterPro" id="IPR037523">
    <property type="entry name" value="VOC_core"/>
</dbReference>
<evidence type="ECO:0000313" key="4">
    <source>
        <dbReference type="Proteomes" id="UP000245634"/>
    </source>
</evidence>
<dbReference type="InterPro" id="IPR029068">
    <property type="entry name" value="Glyas_Bleomycin-R_OHBP_Dase"/>
</dbReference>
<keyword evidence="4" id="KW-1185">Reference proteome</keyword>
<accession>A0A316D9S7</accession>
<dbReference type="SUPFAM" id="SSF54593">
    <property type="entry name" value="Glyoxalase/Bleomycin resistance protein/Dihydroxybiphenyl dioxygenase"/>
    <property type="match status" value="1"/>
</dbReference>
<sequence length="142" mass="16334">MFTTHGLNHITLHVQDLERSLHFYTEILRMRLVQQGPDYAYLESGNTWFAISHQPSCAAVQAQKGVHHLALTVQREDFEAAVEHLRAHNVPIVREPILRGIGQAVNFLDPDGLQWEFHCSNLAERMTVLNEMEQKKWGSKHV</sequence>
<dbReference type="EMBL" id="QGGL01000007">
    <property type="protein sequence ID" value="PWK13500.1"/>
    <property type="molecule type" value="Genomic_DNA"/>
</dbReference>
<proteinExistence type="predicted"/>
<dbReference type="PROSITE" id="PS51819">
    <property type="entry name" value="VOC"/>
    <property type="match status" value="1"/>
</dbReference>
<dbReference type="Pfam" id="PF00903">
    <property type="entry name" value="Glyoxalase"/>
    <property type="match status" value="1"/>
</dbReference>
<dbReference type="AlphaFoldDB" id="A0A316D9S7"/>
<reference evidence="3 4" key="1">
    <citation type="submission" date="2018-05" db="EMBL/GenBank/DDBJ databases">
        <title>Genomic Encyclopedia of Type Strains, Phase IV (KMG-IV): sequencing the most valuable type-strain genomes for metagenomic binning, comparative biology and taxonomic classification.</title>
        <authorList>
            <person name="Goeker M."/>
        </authorList>
    </citation>
    <scope>NUCLEOTIDE SEQUENCE [LARGE SCALE GENOMIC DNA]</scope>
    <source>
        <strain evidence="3 4">DSM 18773</strain>
    </source>
</reference>